<keyword evidence="2 9" id="KW-0540">Nuclease</keyword>
<evidence type="ECO:0000256" key="6">
    <source>
        <dbReference type="ARBA" id="ARBA00022801"/>
    </source>
</evidence>
<evidence type="ECO:0000256" key="8">
    <source>
        <dbReference type="ARBA" id="ARBA00023204"/>
    </source>
</evidence>
<dbReference type="HAMAP" id="MF_00152">
    <property type="entry name" value="Nfo"/>
    <property type="match status" value="1"/>
</dbReference>
<dbReference type="SMART" id="SM00518">
    <property type="entry name" value="AP2Ec"/>
    <property type="match status" value="1"/>
</dbReference>
<comment type="catalytic activity">
    <reaction evidence="9">
        <text>Endonucleolytic cleavage to 5'-phosphooligonucleotide end-products.</text>
        <dbReference type="EC" id="3.1.21.2"/>
    </reaction>
</comment>
<dbReference type="InterPro" id="IPR036237">
    <property type="entry name" value="Xyl_isomerase-like_sf"/>
</dbReference>
<dbReference type="EMBL" id="CP015519">
    <property type="protein sequence ID" value="APG28516.1"/>
    <property type="molecule type" value="Genomic_DNA"/>
</dbReference>
<comment type="function">
    <text evidence="9">Endonuclease IV plays a role in DNA repair. It cleaves phosphodiester bonds at apurinic or apyrimidinic (AP) sites, generating a 3'-hydroxyl group and a 5'-terminal sugar phosphate.</text>
</comment>
<keyword evidence="6 9" id="KW-0378">Hydrolase</keyword>
<accession>A0A1L3GRE3</accession>
<feature type="binding site" evidence="9">
    <location>
        <position position="179"/>
    </location>
    <ligand>
        <name>Zn(2+)</name>
        <dbReference type="ChEBI" id="CHEBI:29105"/>
        <label>3</label>
    </ligand>
</feature>
<evidence type="ECO:0000256" key="5">
    <source>
        <dbReference type="ARBA" id="ARBA00022763"/>
    </source>
</evidence>
<dbReference type="Gene3D" id="3.20.20.150">
    <property type="entry name" value="Divalent-metal-dependent TIM barrel enzymes"/>
    <property type="match status" value="1"/>
</dbReference>
<dbReference type="InterPro" id="IPR013022">
    <property type="entry name" value="Xyl_isomerase-like_TIM-brl"/>
</dbReference>
<feature type="binding site" evidence="9">
    <location>
        <position position="226"/>
    </location>
    <ligand>
        <name>Zn(2+)</name>
        <dbReference type="ChEBI" id="CHEBI:29105"/>
        <label>3</label>
    </ligand>
</feature>
<dbReference type="GO" id="GO:0003677">
    <property type="term" value="F:DNA binding"/>
    <property type="evidence" value="ECO:0007669"/>
    <property type="project" value="InterPro"/>
</dbReference>
<dbReference type="PROSITE" id="PS00730">
    <property type="entry name" value="AP_NUCLEASE_F2_2"/>
    <property type="match status" value="1"/>
</dbReference>
<dbReference type="PROSITE" id="PS00731">
    <property type="entry name" value="AP_NUCLEASE_F2_3"/>
    <property type="match status" value="1"/>
</dbReference>
<dbReference type="PANTHER" id="PTHR21445:SF0">
    <property type="entry name" value="APURINIC-APYRIMIDINIC ENDONUCLEASE"/>
    <property type="match status" value="1"/>
</dbReference>
<dbReference type="NCBIfam" id="TIGR00587">
    <property type="entry name" value="nfo"/>
    <property type="match status" value="1"/>
</dbReference>
<dbReference type="GO" id="GO:0003906">
    <property type="term" value="F:DNA-(apurinic or apyrimidinic site) endonuclease activity"/>
    <property type="evidence" value="ECO:0007669"/>
    <property type="project" value="TreeGrafter"/>
</dbReference>
<dbReference type="KEGG" id="pef:A7E78_12095"/>
<feature type="binding site" evidence="9">
    <location>
        <position position="67"/>
    </location>
    <ligand>
        <name>Zn(2+)</name>
        <dbReference type="ChEBI" id="CHEBI:29105"/>
        <label>1</label>
    </ligand>
</feature>
<proteinExistence type="inferred from homology"/>
<sequence>MLLLGAHLSIAGGVSQAFARAEELGCTAMQIFTKNASQWRSKPLPATEIEAFAAAWKNSQVLSVTAHDSYLINLAAAEGDKRSRSLAAFIDEMERCAALGIPGLVMHPGAHLGAGEDTGLQRIAEALRSIFAAAPVQVRVLLENTAGQGSYLGHRFEHLAEIMERVPEGRFGVCFDTCHALAADYDLTSAEGYQNTMDEFERLIGTKYIAAFHLNDSMKERGSRVDRHAQIGQGAVALETFAALMTDERFAEVPKLLETAPGDDNCFHRASLALLRQMAEEKS</sequence>
<reference evidence="11 12" key="1">
    <citation type="journal article" date="2017" name="Genome Announc.">
        <title>Complete Genome Sequences of Two Acetylene-Fermenting Pelobacter acetylenicus Strains.</title>
        <authorList>
            <person name="Sutton J.M."/>
            <person name="Baesman S.M."/>
            <person name="Fierst J.L."/>
            <person name="Poret-Peterson A.T."/>
            <person name="Oremland R.S."/>
            <person name="Dunlap D.S."/>
            <person name="Akob D.M."/>
        </authorList>
    </citation>
    <scope>NUCLEOTIDE SEQUENCE [LARGE SCALE GENOMIC DNA]</scope>
    <source>
        <strain evidence="11 12">SFB93</strain>
    </source>
</reference>
<dbReference type="RefSeq" id="WP_072284543.1">
    <property type="nucleotide sequence ID" value="NZ_CP015519.1"/>
</dbReference>
<evidence type="ECO:0000256" key="7">
    <source>
        <dbReference type="ARBA" id="ARBA00022833"/>
    </source>
</evidence>
<keyword evidence="5 9" id="KW-0227">DNA damage</keyword>
<dbReference type="PROSITE" id="PS00729">
    <property type="entry name" value="AP_NUCLEASE_F2_1"/>
    <property type="match status" value="1"/>
</dbReference>
<dbReference type="SUPFAM" id="SSF51658">
    <property type="entry name" value="Xylose isomerase-like"/>
    <property type="match status" value="1"/>
</dbReference>
<feature type="binding site" evidence="9">
    <location>
        <position position="213"/>
    </location>
    <ligand>
        <name>Zn(2+)</name>
        <dbReference type="ChEBI" id="CHEBI:29105"/>
        <label>2</label>
    </ligand>
</feature>
<dbReference type="PANTHER" id="PTHR21445">
    <property type="entry name" value="ENDONUCLEASE IV ENDODEOXYRIBONUCLEASE IV"/>
    <property type="match status" value="1"/>
</dbReference>
<keyword evidence="4 9" id="KW-0255">Endonuclease</keyword>
<evidence type="ECO:0000256" key="9">
    <source>
        <dbReference type="HAMAP-Rule" id="MF_00152"/>
    </source>
</evidence>
<gene>
    <name evidence="9" type="primary">nfo</name>
    <name evidence="11" type="ORF">A7E78_12095</name>
</gene>
<evidence type="ECO:0000256" key="4">
    <source>
        <dbReference type="ARBA" id="ARBA00022759"/>
    </source>
</evidence>
<dbReference type="FunFam" id="3.20.20.150:FF:000001">
    <property type="entry name" value="Probable endonuclease 4"/>
    <property type="match status" value="1"/>
</dbReference>
<feature type="binding site" evidence="9">
    <location>
        <position position="107"/>
    </location>
    <ligand>
        <name>Zn(2+)</name>
        <dbReference type="ChEBI" id="CHEBI:29105"/>
        <label>1</label>
    </ligand>
</feature>
<evidence type="ECO:0000256" key="3">
    <source>
        <dbReference type="ARBA" id="ARBA00022723"/>
    </source>
</evidence>
<dbReference type="EC" id="3.1.21.2" evidence="9"/>
<dbReference type="GO" id="GO:0008270">
    <property type="term" value="F:zinc ion binding"/>
    <property type="evidence" value="ECO:0007669"/>
    <property type="project" value="UniProtKB-UniRule"/>
</dbReference>
<keyword evidence="3 9" id="KW-0479">Metal-binding</keyword>
<dbReference type="CDD" id="cd00019">
    <property type="entry name" value="AP2Ec"/>
    <property type="match status" value="1"/>
</dbReference>
<feature type="binding site" evidence="9">
    <location>
        <position position="228"/>
    </location>
    <ligand>
        <name>Zn(2+)</name>
        <dbReference type="ChEBI" id="CHEBI:29105"/>
        <label>3</label>
    </ligand>
</feature>
<dbReference type="PROSITE" id="PS51432">
    <property type="entry name" value="AP_NUCLEASE_F2_4"/>
    <property type="match status" value="1"/>
</dbReference>
<protein>
    <recommendedName>
        <fullName evidence="9">Probable endonuclease 4</fullName>
        <ecNumber evidence="9">3.1.21.2</ecNumber>
    </recommendedName>
    <alternativeName>
        <fullName evidence="9">Endodeoxyribonuclease IV</fullName>
    </alternativeName>
    <alternativeName>
        <fullName evidence="9">Endonuclease IV</fullName>
    </alternativeName>
</protein>
<feature type="binding site" evidence="9">
    <location>
        <position position="176"/>
    </location>
    <ligand>
        <name>Zn(2+)</name>
        <dbReference type="ChEBI" id="CHEBI:29105"/>
        <label>2</label>
    </ligand>
</feature>
<evidence type="ECO:0000313" key="12">
    <source>
        <dbReference type="Proteomes" id="UP000182517"/>
    </source>
</evidence>
<dbReference type="Proteomes" id="UP000182517">
    <property type="component" value="Chromosome"/>
</dbReference>
<evidence type="ECO:0000313" key="11">
    <source>
        <dbReference type="EMBL" id="APG28516.1"/>
    </source>
</evidence>
<dbReference type="STRING" id="1842532.A7E78_12095"/>
<comment type="similarity">
    <text evidence="1 9">Belongs to the AP endonuclease 2 family.</text>
</comment>
<dbReference type="GO" id="GO:0008081">
    <property type="term" value="F:phosphoric diester hydrolase activity"/>
    <property type="evidence" value="ECO:0007669"/>
    <property type="project" value="TreeGrafter"/>
</dbReference>
<feature type="binding site" evidence="9">
    <location>
        <position position="258"/>
    </location>
    <ligand>
        <name>Zn(2+)</name>
        <dbReference type="ChEBI" id="CHEBI:29105"/>
        <label>2</label>
    </ligand>
</feature>
<keyword evidence="12" id="KW-1185">Reference proteome</keyword>
<keyword evidence="7 9" id="KW-0862">Zinc</keyword>
<feature type="domain" description="Xylose isomerase-like TIM barrel" evidence="10">
    <location>
        <begin position="18"/>
        <end position="265"/>
    </location>
</feature>
<dbReference type="GO" id="GO:0006284">
    <property type="term" value="P:base-excision repair"/>
    <property type="evidence" value="ECO:0007669"/>
    <property type="project" value="TreeGrafter"/>
</dbReference>
<name>A0A1L3GRE3_9BACT</name>
<organism evidence="11 12">
    <name type="scientific">Syntrophotalea acetylenivorans</name>
    <dbReference type="NCBI Taxonomy" id="1842532"/>
    <lineage>
        <taxon>Bacteria</taxon>
        <taxon>Pseudomonadati</taxon>
        <taxon>Thermodesulfobacteriota</taxon>
        <taxon>Desulfuromonadia</taxon>
        <taxon>Desulfuromonadales</taxon>
        <taxon>Syntrophotaleaceae</taxon>
        <taxon>Syntrophotalea</taxon>
    </lineage>
</organism>
<dbReference type="AlphaFoldDB" id="A0A1L3GRE3"/>
<keyword evidence="8 9" id="KW-0234">DNA repair</keyword>
<feature type="binding site" evidence="9">
    <location>
        <position position="143"/>
    </location>
    <ligand>
        <name>Zn(2+)</name>
        <dbReference type="ChEBI" id="CHEBI:29105"/>
        <label>2</label>
    </ligand>
</feature>
<dbReference type="InterPro" id="IPR018246">
    <property type="entry name" value="AP_endonuc_F2_Zn_BS"/>
</dbReference>
<evidence type="ECO:0000256" key="2">
    <source>
        <dbReference type="ARBA" id="ARBA00022722"/>
    </source>
</evidence>
<dbReference type="InterPro" id="IPR001719">
    <property type="entry name" value="AP_endonuc_2"/>
</dbReference>
<evidence type="ECO:0000259" key="10">
    <source>
        <dbReference type="Pfam" id="PF01261"/>
    </source>
</evidence>
<dbReference type="GO" id="GO:0008833">
    <property type="term" value="F:deoxyribonuclease IV (phage-T4-induced) activity"/>
    <property type="evidence" value="ECO:0007669"/>
    <property type="project" value="UniProtKB-UniRule"/>
</dbReference>
<comment type="cofactor">
    <cofactor evidence="9">
        <name>Zn(2+)</name>
        <dbReference type="ChEBI" id="CHEBI:29105"/>
    </cofactor>
    <text evidence="9">Binds 3 Zn(2+) ions.</text>
</comment>
<dbReference type="Pfam" id="PF01261">
    <property type="entry name" value="AP_endonuc_2"/>
    <property type="match status" value="1"/>
</dbReference>
<feature type="binding site" evidence="9">
    <location>
        <position position="143"/>
    </location>
    <ligand>
        <name>Zn(2+)</name>
        <dbReference type="ChEBI" id="CHEBI:29105"/>
        <label>1</label>
    </ligand>
</feature>
<evidence type="ECO:0000256" key="1">
    <source>
        <dbReference type="ARBA" id="ARBA00005340"/>
    </source>
</evidence>